<evidence type="ECO:0000256" key="3">
    <source>
        <dbReference type="ARBA" id="ARBA00022093"/>
    </source>
</evidence>
<dbReference type="GO" id="GO:0022857">
    <property type="term" value="F:transmembrane transporter activity"/>
    <property type="evidence" value="ECO:0007669"/>
    <property type="project" value="InterPro"/>
</dbReference>
<sequence length="271" mass="29213">MMTLFPKTLLVWLALVGSAYALDQNVNLDNNTLTARSSAVPSVVSEKIHTADNTVKPTAALNALGQEQQQQQQRPIKTASKVQHDMTPMGMYHAADWVVKSVMILLLLASVLSWALFVSKQIQFSLACKHAARLLRELIASENLKEGKQRSFDKKGGGLALIDSALHELELSAMGAASNDGIKERVQISLERTQASLNSKMTSGTGILATIGSVGPFVGLFGTVWGIMNAFIGIAKTQSTTLDVVAPGIAEALLATAIGPIWPTLMRHYWF</sequence>
<feature type="signal peptide" evidence="14">
    <location>
        <begin position="1"/>
        <end position="21"/>
    </location>
</feature>
<dbReference type="Pfam" id="PF01618">
    <property type="entry name" value="MotA_ExbB"/>
    <property type="match status" value="1"/>
</dbReference>
<feature type="transmembrane region" description="Helical" evidence="13">
    <location>
        <begin position="97"/>
        <end position="117"/>
    </location>
</feature>
<keyword evidence="8 12" id="KW-0653">Protein transport</keyword>
<keyword evidence="10 13" id="KW-0472">Membrane</keyword>
<dbReference type="GO" id="GO:0005886">
    <property type="term" value="C:plasma membrane"/>
    <property type="evidence" value="ECO:0007669"/>
    <property type="project" value="UniProtKB-SubCell"/>
</dbReference>
<evidence type="ECO:0000256" key="9">
    <source>
        <dbReference type="ARBA" id="ARBA00022989"/>
    </source>
</evidence>
<dbReference type="InterPro" id="IPR002898">
    <property type="entry name" value="MotA_ExbB_proton_chnl"/>
</dbReference>
<feature type="transmembrane region" description="Helical" evidence="13">
    <location>
        <begin position="244"/>
        <end position="265"/>
    </location>
</feature>
<dbReference type="GO" id="GO:0017038">
    <property type="term" value="P:protein import"/>
    <property type="evidence" value="ECO:0007669"/>
    <property type="project" value="TreeGrafter"/>
</dbReference>
<dbReference type="NCBIfam" id="TIGR02797">
    <property type="entry name" value="exbB"/>
    <property type="match status" value="1"/>
</dbReference>
<feature type="chain" id="PRO_5014647152" description="Biopolymer transport protein ExbB" evidence="14">
    <location>
        <begin position="22"/>
        <end position="271"/>
    </location>
</feature>
<comment type="subcellular location">
    <subcellularLocation>
        <location evidence="1">Cell inner membrane</location>
        <topology evidence="1">Multi-pass membrane protein</topology>
    </subcellularLocation>
    <subcellularLocation>
        <location evidence="12">Membrane</location>
        <topology evidence="12">Multi-pass membrane protein</topology>
    </subcellularLocation>
</comment>
<dbReference type="InterPro" id="IPR050790">
    <property type="entry name" value="ExbB/TolQ_transport"/>
</dbReference>
<evidence type="ECO:0000313" key="17">
    <source>
        <dbReference type="Proteomes" id="UP000235828"/>
    </source>
</evidence>
<keyword evidence="5" id="KW-1003">Cell membrane</keyword>
<evidence type="ECO:0000256" key="7">
    <source>
        <dbReference type="ARBA" id="ARBA00022692"/>
    </source>
</evidence>
<dbReference type="InterPro" id="IPR014164">
    <property type="entry name" value="TonB_ExbB_1"/>
</dbReference>
<accession>A0A2N8ZLN3</accession>
<reference evidence="16 17" key="1">
    <citation type="submission" date="2017-10" db="EMBL/GenBank/DDBJ databases">
        <authorList>
            <person name="Banno H."/>
            <person name="Chua N.-H."/>
        </authorList>
    </citation>
    <scope>NUCLEOTIDE SEQUENCE [LARGE SCALE GENOMIC DNA]</scope>
    <source>
        <strain evidence="16">Vibrio tapetis CECT4600</strain>
    </source>
</reference>
<keyword evidence="14" id="KW-0732">Signal</keyword>
<keyword evidence="7 13" id="KW-0812">Transmembrane</keyword>
<evidence type="ECO:0000256" key="12">
    <source>
        <dbReference type="RuleBase" id="RU004057"/>
    </source>
</evidence>
<evidence type="ECO:0000256" key="4">
    <source>
        <dbReference type="ARBA" id="ARBA00022448"/>
    </source>
</evidence>
<name>A0A2N8ZLN3_9VIBR</name>
<evidence type="ECO:0000256" key="10">
    <source>
        <dbReference type="ARBA" id="ARBA00023136"/>
    </source>
</evidence>
<evidence type="ECO:0000313" key="16">
    <source>
        <dbReference type="EMBL" id="SON52796.1"/>
    </source>
</evidence>
<comment type="subunit">
    <text evidence="2">The accessory proteins ExbB and ExbD seem to form a complex with TonB.</text>
</comment>
<keyword evidence="6" id="KW-0997">Cell inner membrane</keyword>
<keyword evidence="9 13" id="KW-1133">Transmembrane helix</keyword>
<evidence type="ECO:0000256" key="2">
    <source>
        <dbReference type="ARBA" id="ARBA00011471"/>
    </source>
</evidence>
<dbReference type="AlphaFoldDB" id="A0A2N8ZLN3"/>
<dbReference type="EMBL" id="LT960612">
    <property type="protein sequence ID" value="SON52796.1"/>
    <property type="molecule type" value="Genomic_DNA"/>
</dbReference>
<dbReference type="KEGG" id="vta:B1185"/>
<evidence type="ECO:0000256" key="11">
    <source>
        <dbReference type="ARBA" id="ARBA00024816"/>
    </source>
</evidence>
<feature type="transmembrane region" description="Helical" evidence="13">
    <location>
        <begin position="207"/>
        <end position="232"/>
    </location>
</feature>
<comment type="function">
    <text evidence="11">Involved in the TonB-dependent energy-dependent transport of various receptor-bound substrates. Protects ExbD from proteolytic degradation and functionally stabilizes TonB.</text>
</comment>
<evidence type="ECO:0000256" key="8">
    <source>
        <dbReference type="ARBA" id="ARBA00022927"/>
    </source>
</evidence>
<dbReference type="PANTHER" id="PTHR30625">
    <property type="entry name" value="PROTEIN TOLQ"/>
    <property type="match status" value="1"/>
</dbReference>
<evidence type="ECO:0000259" key="15">
    <source>
        <dbReference type="Pfam" id="PF01618"/>
    </source>
</evidence>
<dbReference type="PANTHER" id="PTHR30625:SF16">
    <property type="entry name" value="BIOPOLYMER TRANSPORT PROTEIN EXBB"/>
    <property type="match status" value="1"/>
</dbReference>
<proteinExistence type="inferred from homology"/>
<comment type="similarity">
    <text evidence="12">Belongs to the exbB/tolQ family.</text>
</comment>
<dbReference type="RefSeq" id="WP_269459951.1">
    <property type="nucleotide sequence ID" value="NZ_LT960612.1"/>
</dbReference>
<organism evidence="16 17">
    <name type="scientific">Vibrio tapetis subsp. tapetis</name>
    <dbReference type="NCBI Taxonomy" id="1671868"/>
    <lineage>
        <taxon>Bacteria</taxon>
        <taxon>Pseudomonadati</taxon>
        <taxon>Pseudomonadota</taxon>
        <taxon>Gammaproteobacteria</taxon>
        <taxon>Vibrionales</taxon>
        <taxon>Vibrionaceae</taxon>
        <taxon>Vibrio</taxon>
    </lineage>
</organism>
<evidence type="ECO:0000256" key="1">
    <source>
        <dbReference type="ARBA" id="ARBA00004429"/>
    </source>
</evidence>
<evidence type="ECO:0000256" key="14">
    <source>
        <dbReference type="SAM" id="SignalP"/>
    </source>
</evidence>
<evidence type="ECO:0000256" key="6">
    <source>
        <dbReference type="ARBA" id="ARBA00022519"/>
    </source>
</evidence>
<protein>
    <recommendedName>
        <fullName evidence="3">Biopolymer transport protein ExbB</fullName>
    </recommendedName>
</protein>
<keyword evidence="4 12" id="KW-0813">Transport</keyword>
<dbReference type="Proteomes" id="UP000235828">
    <property type="component" value="Chromosome B"/>
</dbReference>
<evidence type="ECO:0000256" key="5">
    <source>
        <dbReference type="ARBA" id="ARBA00022475"/>
    </source>
</evidence>
<gene>
    <name evidence="16" type="ORF">VTAP4600_B1185</name>
</gene>
<evidence type="ECO:0000256" key="13">
    <source>
        <dbReference type="SAM" id="Phobius"/>
    </source>
</evidence>
<keyword evidence="17" id="KW-1185">Reference proteome</keyword>
<feature type="domain" description="MotA/TolQ/ExbB proton channel" evidence="15">
    <location>
        <begin position="178"/>
        <end position="259"/>
    </location>
</feature>